<gene>
    <name evidence="2" type="ORF">M2127_000438</name>
</gene>
<proteinExistence type="predicted"/>
<organism evidence="2 3">
    <name type="scientific">Polynucleobacter sphagniphilus</name>
    <dbReference type="NCBI Taxonomy" id="1743169"/>
    <lineage>
        <taxon>Bacteria</taxon>
        <taxon>Pseudomonadati</taxon>
        <taxon>Pseudomonadota</taxon>
        <taxon>Betaproteobacteria</taxon>
        <taxon>Burkholderiales</taxon>
        <taxon>Burkholderiaceae</taxon>
        <taxon>Polynucleobacter</taxon>
    </lineage>
</organism>
<evidence type="ECO:0000313" key="2">
    <source>
        <dbReference type="EMBL" id="MDH6503151.1"/>
    </source>
</evidence>
<dbReference type="EMBL" id="JARXYA010000002">
    <property type="protein sequence ID" value="MDH6503151.1"/>
    <property type="molecule type" value="Genomic_DNA"/>
</dbReference>
<reference evidence="2" key="1">
    <citation type="submission" date="2023-04" db="EMBL/GenBank/DDBJ databases">
        <title>Genome Encyclopedia of Bacteria and Archaea VI: Functional Genomics of Type Strains.</title>
        <authorList>
            <person name="Whitman W."/>
        </authorList>
    </citation>
    <scope>NUCLEOTIDE SEQUENCE</scope>
    <source>
        <strain evidence="2">Enz.4-51</strain>
    </source>
</reference>
<evidence type="ECO:0000259" key="1">
    <source>
        <dbReference type="Pfam" id="PF02769"/>
    </source>
</evidence>
<name>A0AA43M6P8_9BURK</name>
<comment type="caution">
    <text evidence="2">The sequence shown here is derived from an EMBL/GenBank/DDBJ whole genome shotgun (WGS) entry which is preliminary data.</text>
</comment>
<dbReference type="Gene3D" id="3.90.650.10">
    <property type="entry name" value="PurM-like C-terminal domain"/>
    <property type="match status" value="1"/>
</dbReference>
<keyword evidence="3" id="KW-1185">Reference proteome</keyword>
<dbReference type="Proteomes" id="UP001161160">
    <property type="component" value="Unassembled WGS sequence"/>
</dbReference>
<dbReference type="GeneID" id="83595339"/>
<accession>A0AA43M6P8</accession>
<dbReference type="Pfam" id="PF02769">
    <property type="entry name" value="AIRS_C"/>
    <property type="match status" value="1"/>
</dbReference>
<sequence length="96" mass="10050">MPLLSDVQAFADLGVITGASGRNWLSYGNDVKLPAGFTQAQQALLSDPQTSGGLLVSCNPASVDAVLEIFKKHQFMNASVIGHITAQAAHLLTISN</sequence>
<dbReference type="InterPro" id="IPR036676">
    <property type="entry name" value="PurM-like_C_sf"/>
</dbReference>
<dbReference type="AlphaFoldDB" id="A0AA43M6P8"/>
<dbReference type="SUPFAM" id="SSF56042">
    <property type="entry name" value="PurM C-terminal domain-like"/>
    <property type="match status" value="1"/>
</dbReference>
<dbReference type="InterPro" id="IPR010918">
    <property type="entry name" value="PurM-like_C_dom"/>
</dbReference>
<evidence type="ECO:0000313" key="3">
    <source>
        <dbReference type="Proteomes" id="UP001161160"/>
    </source>
</evidence>
<protein>
    <submittedName>
        <fullName evidence="2">Selenophosphate synthase</fullName>
    </submittedName>
</protein>
<feature type="domain" description="PurM-like C-terminal" evidence="1">
    <location>
        <begin position="41"/>
        <end position="88"/>
    </location>
</feature>
<dbReference type="RefSeq" id="WP_076023021.1">
    <property type="nucleotide sequence ID" value="NZ_JAQFIK010000001.1"/>
</dbReference>